<dbReference type="GO" id="GO:0006508">
    <property type="term" value="P:proteolysis"/>
    <property type="evidence" value="ECO:0007669"/>
    <property type="project" value="InterPro"/>
</dbReference>
<dbReference type="EMBL" id="JAHXDN010000004">
    <property type="protein sequence ID" value="MBW4709210.1"/>
    <property type="molecule type" value="Genomic_DNA"/>
</dbReference>
<reference evidence="2" key="1">
    <citation type="submission" date="2021-07" db="EMBL/GenBank/DDBJ databases">
        <title>Roseobacter insulae sp. nov., isolated from a tidal flat.</title>
        <authorList>
            <person name="Park S."/>
            <person name="Yoon J.-H."/>
        </authorList>
    </citation>
    <scope>NUCLEOTIDE SEQUENCE</scope>
    <source>
        <strain evidence="2">YSTF-M11</strain>
    </source>
</reference>
<keyword evidence="3" id="KW-1185">Reference proteome</keyword>
<dbReference type="AlphaFoldDB" id="A0A9X1FY73"/>
<dbReference type="InterPro" id="IPR018247">
    <property type="entry name" value="EF_Hand_1_Ca_BS"/>
</dbReference>
<feature type="domain" description="Peptidase C14 caspase" evidence="1">
    <location>
        <begin position="1017"/>
        <end position="1258"/>
    </location>
</feature>
<protein>
    <submittedName>
        <fullName evidence="2">Caspase family protein</fullName>
    </submittedName>
</protein>
<accession>A0A9X1FY73</accession>
<proteinExistence type="predicted"/>
<sequence length="1261" mass="135544">MAFLITLSRNFRDGINSIAIAACCPFLVMLFAFIGQPVHAQITAQNGQSVILLGDTPFEEWPGTRIWGEDASASMGISHMLDLFDINECAAKCVGSGWCEAFSFGGPPPLCRFFKNVSKGLYTDGYYAAIRTDNSLIAGREQIEEQKLTDLQRTALKIVLQRGIGQTATRTPDFDAITRQAIVAYQARIGAKTTGYLSRKQIGALVYAVGSSEVFQAVYDSLNRLPDNPWLAPQNCTGAVDALNGLTQRTAFVDDQLVRSGSTRAGEAFSLRATLPAAPDRFPAYLVIGFSQPVRVASDFGYVLQPKARFAFDLNVMPERTRLVIPLFTSDRPDQLRLAITPLRVGEMSVKAMLVAPSACGMVSASSLQFSTHVKPGAPRIVLSNPVGRGVADKVLINATQDRLAEIHKSSFRLVTLQGQVVLESEGTNVAFSPTGRFVAAFVNKEVTIWDVIDGARLGGGFSFSLGWQNEDSFAHVVSGGLGRTSVFSTGIDRVRMIDTEIGSACRSCIAHQFPTHFSLENDYFSGYGLSSGKDLTSRDGLADALRRHASILPVTEADAVIYEDLLTFTHNGGVLNQREIPPDYAGQFSARATAQIAMNDFVSKGAATGAGQPDGLDIPRALTRLNEEFGLTVLPSVHLRVLDKPVREPGSFDEPIEELMSVVDPTLSVTREESCYPDSVGRLNKHQTGLCAKSLTVWQARSQGVVHSLIGGGGHGGSAGIRYAIFGAHRSDRPGHINYHPGSVPFWGTEGNVCSLGCDTGVTLIGGSHIASFSDGATGFDVYNITTGQLRNFAAYRGNLTQSVHMLADRRHILQLNSDGIFAVHRLDAGAAMRSDEIGNPETVDTPQSPVLYGSYRDDEVIIWTDEFNFDASFEGAHLVNVNFAGTHDLHTFEQYAPLLRQAGLLEYVLQGKPARIAPPLVSPPKIEAVLTTASDGALSLTIGHAPGTLSDKVWIYQDGQLSGSVTTAGTPAFQLTVPRLPGARSVTVVPQDKIGMVGQPQTFPLTPDGTQSTIRAVLLGVNGFQDHRLTDLQAPAIDVFRFGQSLTSFAQENAQLTVGTLAEIGDASATPARILSELTAAVDAASANDTTLLFVSSHGVRDTDGELYIAVPGSDLSLLPETAVNWRDVSDIVASAKGRVMIFLDTCHSGQENSPYFATTDAIVGSALTQIASNVLIISAAKGREVAFEGVAGTVGSVFTDSVIDVLFEERDTYDRDESGLIEVSELYSGLKGLVLNRTNNRQTPWITRNRMIGDFPVF</sequence>
<evidence type="ECO:0000313" key="3">
    <source>
        <dbReference type="Proteomes" id="UP001138661"/>
    </source>
</evidence>
<evidence type="ECO:0000259" key="1">
    <source>
        <dbReference type="Pfam" id="PF00656"/>
    </source>
</evidence>
<dbReference type="RefSeq" id="WP_219504485.1">
    <property type="nucleotide sequence ID" value="NZ_JAHXDN010000004.1"/>
</dbReference>
<dbReference type="Proteomes" id="UP001138661">
    <property type="component" value="Unassembled WGS sequence"/>
</dbReference>
<dbReference type="InterPro" id="IPR011600">
    <property type="entry name" value="Pept_C14_caspase"/>
</dbReference>
<dbReference type="GO" id="GO:0004197">
    <property type="term" value="F:cysteine-type endopeptidase activity"/>
    <property type="evidence" value="ECO:0007669"/>
    <property type="project" value="InterPro"/>
</dbReference>
<dbReference type="PROSITE" id="PS00018">
    <property type="entry name" value="EF_HAND_1"/>
    <property type="match status" value="1"/>
</dbReference>
<comment type="caution">
    <text evidence="2">The sequence shown here is derived from an EMBL/GenBank/DDBJ whole genome shotgun (WGS) entry which is preliminary data.</text>
</comment>
<dbReference type="Pfam" id="PF00656">
    <property type="entry name" value="Peptidase_C14"/>
    <property type="match status" value="1"/>
</dbReference>
<gene>
    <name evidence="2" type="ORF">KX928_15570</name>
</gene>
<evidence type="ECO:0000313" key="2">
    <source>
        <dbReference type="EMBL" id="MBW4709210.1"/>
    </source>
</evidence>
<name>A0A9X1FY73_9RHOB</name>
<organism evidence="2 3">
    <name type="scientific">Roseobacter insulae</name>
    <dbReference type="NCBI Taxonomy" id="2859783"/>
    <lineage>
        <taxon>Bacteria</taxon>
        <taxon>Pseudomonadati</taxon>
        <taxon>Pseudomonadota</taxon>
        <taxon>Alphaproteobacteria</taxon>
        <taxon>Rhodobacterales</taxon>
        <taxon>Roseobacteraceae</taxon>
        <taxon>Roseobacter</taxon>
    </lineage>
</organism>